<evidence type="ECO:0000313" key="2">
    <source>
        <dbReference type="Proteomes" id="UP000593561"/>
    </source>
</evidence>
<dbReference type="Proteomes" id="UP000593561">
    <property type="component" value="Unassembled WGS sequence"/>
</dbReference>
<dbReference type="EMBL" id="JABFAC010244051">
    <property type="protein sequence ID" value="MBA0636009.1"/>
    <property type="molecule type" value="Genomic_DNA"/>
</dbReference>
<evidence type="ECO:0000313" key="1">
    <source>
        <dbReference type="EMBL" id="MBA0636009.1"/>
    </source>
</evidence>
<protein>
    <submittedName>
        <fullName evidence="1">Uncharacterized protein</fullName>
    </submittedName>
</protein>
<keyword evidence="2" id="KW-1185">Reference proteome</keyword>
<dbReference type="AlphaFoldDB" id="A0A7J8TCT4"/>
<comment type="caution">
    <text evidence="1">The sequence shown here is derived from an EMBL/GenBank/DDBJ whole genome shotgun (WGS) entry which is preliminary data.</text>
</comment>
<gene>
    <name evidence="1" type="ORF">Godav_024930</name>
</gene>
<sequence length="55" mass="6529">MANHSGIIEEKDEKFTQLLKKIIGMEIEDFPSNILEHIKNIWETCHQDISTIYHF</sequence>
<organism evidence="1 2">
    <name type="scientific">Gossypium davidsonii</name>
    <name type="common">Davidson's cotton</name>
    <name type="synonym">Gossypium klotzschianum subsp. davidsonii</name>
    <dbReference type="NCBI Taxonomy" id="34287"/>
    <lineage>
        <taxon>Eukaryota</taxon>
        <taxon>Viridiplantae</taxon>
        <taxon>Streptophyta</taxon>
        <taxon>Embryophyta</taxon>
        <taxon>Tracheophyta</taxon>
        <taxon>Spermatophyta</taxon>
        <taxon>Magnoliopsida</taxon>
        <taxon>eudicotyledons</taxon>
        <taxon>Gunneridae</taxon>
        <taxon>Pentapetalae</taxon>
        <taxon>rosids</taxon>
        <taxon>malvids</taxon>
        <taxon>Malvales</taxon>
        <taxon>Malvaceae</taxon>
        <taxon>Malvoideae</taxon>
        <taxon>Gossypium</taxon>
    </lineage>
</organism>
<reference evidence="1 2" key="1">
    <citation type="journal article" date="2019" name="Genome Biol. Evol.">
        <title>Insights into the evolution of the New World diploid cottons (Gossypium, subgenus Houzingenia) based on genome sequencing.</title>
        <authorList>
            <person name="Grover C.E."/>
            <person name="Arick M.A. 2nd"/>
            <person name="Thrash A."/>
            <person name="Conover J.L."/>
            <person name="Sanders W.S."/>
            <person name="Peterson D.G."/>
            <person name="Frelichowski J.E."/>
            <person name="Scheffler J.A."/>
            <person name="Scheffler B.E."/>
            <person name="Wendel J.F."/>
        </authorList>
    </citation>
    <scope>NUCLEOTIDE SEQUENCE [LARGE SCALE GENOMIC DNA]</scope>
    <source>
        <strain evidence="1">27</strain>
        <tissue evidence="1">Leaf</tissue>
    </source>
</reference>
<proteinExistence type="predicted"/>
<accession>A0A7J8TCT4</accession>
<name>A0A7J8TCT4_GOSDV</name>